<evidence type="ECO:0000313" key="2">
    <source>
        <dbReference type="Proteomes" id="UP001596398"/>
    </source>
</evidence>
<reference evidence="1 2" key="1">
    <citation type="journal article" date="2019" name="Int. J. Syst. Evol. Microbiol.">
        <title>The Global Catalogue of Microorganisms (GCM) 10K type strain sequencing project: providing services to taxonomists for standard genome sequencing and annotation.</title>
        <authorList>
            <consortium name="The Broad Institute Genomics Platform"/>
            <consortium name="The Broad Institute Genome Sequencing Center for Infectious Disease"/>
            <person name="Wu L."/>
            <person name="Ma J."/>
        </authorList>
    </citation>
    <scope>NUCLEOTIDE SEQUENCE [LARGE SCALE GENOMIC DNA]</scope>
    <source>
        <strain evidence="1 2">DT85</strain>
    </source>
</reference>
<sequence length="95" mass="10307">MSVHLPTTEARADLELRVPRGEAGSLDEGARSVLEKVDAVRRVEVERIGGMRPDAFDLYVEVTADLELELPDGADPAETLGDGFGVVGVERCEER</sequence>
<gene>
    <name evidence="1" type="ORF">ACFQJ4_12490</name>
</gene>
<accession>A0ABD5ZRR7</accession>
<name>A0ABD5ZRR7_9EURY</name>
<dbReference type="EMBL" id="JBHTAP010000001">
    <property type="protein sequence ID" value="MFC7236136.1"/>
    <property type="molecule type" value="Genomic_DNA"/>
</dbReference>
<protein>
    <submittedName>
        <fullName evidence="1">Uncharacterized protein</fullName>
    </submittedName>
</protein>
<organism evidence="1 2">
    <name type="scientific">Halosegnis marinus</name>
    <dbReference type="NCBI Taxonomy" id="3034023"/>
    <lineage>
        <taxon>Archaea</taxon>
        <taxon>Methanobacteriati</taxon>
        <taxon>Methanobacteriota</taxon>
        <taxon>Stenosarchaea group</taxon>
        <taxon>Halobacteria</taxon>
        <taxon>Halobacteriales</taxon>
        <taxon>Natronomonadaceae</taxon>
        <taxon>Halosegnis</taxon>
    </lineage>
</organism>
<evidence type="ECO:0000313" key="1">
    <source>
        <dbReference type="EMBL" id="MFC7236136.1"/>
    </source>
</evidence>
<dbReference type="GeneID" id="79267842"/>
<dbReference type="Proteomes" id="UP001596398">
    <property type="component" value="Unassembled WGS sequence"/>
</dbReference>
<comment type="caution">
    <text evidence="1">The sequence shown here is derived from an EMBL/GenBank/DDBJ whole genome shotgun (WGS) entry which is preliminary data.</text>
</comment>
<keyword evidence="2" id="KW-1185">Reference proteome</keyword>
<proteinExistence type="predicted"/>
<dbReference type="AlphaFoldDB" id="A0ABD5ZRR7"/>
<dbReference type="RefSeq" id="WP_276234286.1">
    <property type="nucleotide sequence ID" value="NZ_CP119802.1"/>
</dbReference>